<evidence type="ECO:0008006" key="4">
    <source>
        <dbReference type="Google" id="ProtNLM"/>
    </source>
</evidence>
<dbReference type="PANTHER" id="PTHR34504:SF2">
    <property type="entry name" value="UPF0150 PROTEIN SSL0259"/>
    <property type="match status" value="1"/>
</dbReference>
<dbReference type="GeneID" id="60694917"/>
<feature type="region of interest" description="Disordered" evidence="1">
    <location>
        <begin position="1"/>
        <end position="25"/>
    </location>
</feature>
<accession>A0A5P9XM09</accession>
<protein>
    <recommendedName>
        <fullName evidence="4">HicB family protein</fullName>
    </recommendedName>
</protein>
<dbReference type="KEGG" id="atx:GCD22_00500"/>
<organism evidence="2 3">
    <name type="scientific">Acidithiobacillus thiooxidans ATCC 19377</name>
    <dbReference type="NCBI Taxonomy" id="637390"/>
    <lineage>
        <taxon>Bacteria</taxon>
        <taxon>Pseudomonadati</taxon>
        <taxon>Pseudomonadota</taxon>
        <taxon>Acidithiobacillia</taxon>
        <taxon>Acidithiobacillales</taxon>
        <taxon>Acidithiobacillaceae</taxon>
        <taxon>Acidithiobacillus</taxon>
    </lineage>
</organism>
<dbReference type="InterPro" id="IPR035069">
    <property type="entry name" value="TTHA1013/TTHA0281-like"/>
</dbReference>
<reference evidence="2 3" key="1">
    <citation type="submission" date="2019-10" db="EMBL/GenBank/DDBJ databases">
        <authorList>
            <person name="Wang R."/>
        </authorList>
    </citation>
    <scope>NUCLEOTIDE SEQUENCE [LARGE SCALE GENOMIC DNA]</scope>
    <source>
        <strain evidence="2 3">ATCC 19377</strain>
    </source>
</reference>
<dbReference type="RefSeq" id="WP_010639621.1">
    <property type="nucleotide sequence ID" value="NZ_AFOH01000067.1"/>
</dbReference>
<dbReference type="EMBL" id="CP045571">
    <property type="protein sequence ID" value="QFX95011.1"/>
    <property type="molecule type" value="Genomic_DNA"/>
</dbReference>
<dbReference type="InterPro" id="IPR051404">
    <property type="entry name" value="TA_system_antitoxin"/>
</dbReference>
<proteinExistence type="predicted"/>
<sequence>MELTAVLTPAEEGGYVALNPETGTTTQGETVEEAIVNLTEATALYLSEFPLPAQGHPLVTMFSVPAHA</sequence>
<evidence type="ECO:0000313" key="3">
    <source>
        <dbReference type="Proteomes" id="UP000363590"/>
    </source>
</evidence>
<gene>
    <name evidence="2" type="ORF">GCD22_00500</name>
</gene>
<dbReference type="SUPFAM" id="SSF143100">
    <property type="entry name" value="TTHA1013/TTHA0281-like"/>
    <property type="match status" value="1"/>
</dbReference>
<dbReference type="Gene3D" id="3.30.160.250">
    <property type="match status" value="1"/>
</dbReference>
<evidence type="ECO:0000313" key="2">
    <source>
        <dbReference type="EMBL" id="QFX95011.1"/>
    </source>
</evidence>
<name>A0A5P9XM09_ACITH</name>
<evidence type="ECO:0000256" key="1">
    <source>
        <dbReference type="SAM" id="MobiDB-lite"/>
    </source>
</evidence>
<dbReference type="AlphaFoldDB" id="A0A5P9XM09"/>
<dbReference type="Proteomes" id="UP000363590">
    <property type="component" value="Chromosome"/>
</dbReference>
<dbReference type="PANTHER" id="PTHR34504">
    <property type="entry name" value="ANTITOXIN HICB"/>
    <property type="match status" value="1"/>
</dbReference>